<keyword evidence="2" id="KW-1185">Reference proteome</keyword>
<name>A0ABP8NBL4_9BACT</name>
<accession>A0ABP8NBL4</accession>
<organism evidence="1 2">
    <name type="scientific">Nemorincola caseinilytica</name>
    <dbReference type="NCBI Taxonomy" id="2054315"/>
    <lineage>
        <taxon>Bacteria</taxon>
        <taxon>Pseudomonadati</taxon>
        <taxon>Bacteroidota</taxon>
        <taxon>Chitinophagia</taxon>
        <taxon>Chitinophagales</taxon>
        <taxon>Chitinophagaceae</taxon>
        <taxon>Nemorincola</taxon>
    </lineage>
</organism>
<dbReference type="InterPro" id="IPR035069">
    <property type="entry name" value="TTHA1013/TTHA0281-like"/>
</dbReference>
<protein>
    <submittedName>
        <fullName evidence="1">2-oxoisovalerate dehydrogenase E1 subunit beta</fullName>
    </submittedName>
</protein>
<gene>
    <name evidence="1" type="ORF">GCM10023093_10200</name>
</gene>
<sequence>MNEIIFVVEESDEGGYIAKALGTGIITEAETIEELREAVKEAVHCHYEDEATRPKMIRLHLVKDEVFAA</sequence>
<reference evidence="2" key="1">
    <citation type="journal article" date="2019" name="Int. J. Syst. Evol. Microbiol.">
        <title>The Global Catalogue of Microorganisms (GCM) 10K type strain sequencing project: providing services to taxonomists for standard genome sequencing and annotation.</title>
        <authorList>
            <consortium name="The Broad Institute Genomics Platform"/>
            <consortium name="The Broad Institute Genome Sequencing Center for Infectious Disease"/>
            <person name="Wu L."/>
            <person name="Ma J."/>
        </authorList>
    </citation>
    <scope>NUCLEOTIDE SEQUENCE [LARGE SCALE GENOMIC DNA]</scope>
    <source>
        <strain evidence="2">JCM 32105</strain>
    </source>
</reference>
<dbReference type="EMBL" id="BAABFA010000008">
    <property type="protein sequence ID" value="GAA4462877.1"/>
    <property type="molecule type" value="Genomic_DNA"/>
</dbReference>
<evidence type="ECO:0000313" key="1">
    <source>
        <dbReference type="EMBL" id="GAA4462877.1"/>
    </source>
</evidence>
<comment type="caution">
    <text evidence="1">The sequence shown here is derived from an EMBL/GenBank/DDBJ whole genome shotgun (WGS) entry which is preliminary data.</text>
</comment>
<dbReference type="Proteomes" id="UP001500067">
    <property type="component" value="Unassembled WGS sequence"/>
</dbReference>
<dbReference type="Gene3D" id="3.30.160.250">
    <property type="match status" value="1"/>
</dbReference>
<evidence type="ECO:0000313" key="2">
    <source>
        <dbReference type="Proteomes" id="UP001500067"/>
    </source>
</evidence>
<dbReference type="SUPFAM" id="SSF143100">
    <property type="entry name" value="TTHA1013/TTHA0281-like"/>
    <property type="match status" value="1"/>
</dbReference>
<proteinExistence type="predicted"/>
<dbReference type="RefSeq" id="WP_345079538.1">
    <property type="nucleotide sequence ID" value="NZ_BAABFA010000008.1"/>
</dbReference>